<dbReference type="PANTHER" id="PTHR12765">
    <property type="entry name" value="RED PROTEIN IK FACTOR CYTOKINE IK"/>
    <property type="match status" value="1"/>
</dbReference>
<organism evidence="2 3">
    <name type="scientific">Emydomyces testavorans</name>
    <dbReference type="NCBI Taxonomy" id="2070801"/>
    <lineage>
        <taxon>Eukaryota</taxon>
        <taxon>Fungi</taxon>
        <taxon>Dikarya</taxon>
        <taxon>Ascomycota</taxon>
        <taxon>Pezizomycotina</taxon>
        <taxon>Eurotiomycetes</taxon>
        <taxon>Eurotiomycetidae</taxon>
        <taxon>Onygenales</taxon>
        <taxon>Nannizziopsiaceae</taxon>
        <taxon>Emydomyces</taxon>
    </lineage>
</organism>
<feature type="region of interest" description="Disordered" evidence="1">
    <location>
        <begin position="245"/>
        <end position="266"/>
    </location>
</feature>
<feature type="region of interest" description="Disordered" evidence="1">
    <location>
        <begin position="1"/>
        <end position="90"/>
    </location>
</feature>
<feature type="compositionally biased region" description="Basic and acidic residues" evidence="1">
    <location>
        <begin position="1"/>
        <end position="10"/>
    </location>
</feature>
<dbReference type="AlphaFoldDB" id="A0AAF0DGE1"/>
<feature type="compositionally biased region" description="Polar residues" evidence="1">
    <location>
        <begin position="47"/>
        <end position="65"/>
    </location>
</feature>
<dbReference type="Proteomes" id="UP001219355">
    <property type="component" value="Chromosome 2"/>
</dbReference>
<sequence length="542" mass="60143">MNNEQFRRLLFDNPAPSSAEKSSVPRRGNDDTASGTGPKAAALGSRMRSSIPMTPRSVASVNFTRQLAEFRQGNQPPPTKKFKTSAPKGTKYTAGYVDRTLLRRQTEAEEEGGDDVVVADGDSRAKRAKALEEMARLGQIDRVTFEKMRDDIGVDGHSENTQHIVKGLDWRLLHKTKAGEDIATTGLDDRDGQMDDDDFERVLEEKEKDVVPVAKKEEKVKRGTMAAPPIKMNRDEILKQLKASRKAGTPMSLPQAPPASTLGEKFKKIGLSEQKKRWIETDATGRQKEVLLVTDSEGKTKRKIRWLDTPDGKKSDLLAVDKSAKPLGMEVPAEVLARAKLVEEPEDDDIFEGVGDDYNPLADVDDTDSSSESEKAVETEQPANDKAVAQTKERAIKEGATQPRNYFSTSATIEPVEAKSSHPLSTDPTILAALKRAATIRQRSSPSGDAEDDEEETDEKVLLRRQKFLEEAKRREREDALDLDLGFGESRFADDDEDEEVWDERGAGTKRKRGPKKKKGNKDSVSDVMKVLEGRRKGGEKK</sequence>
<accession>A0AAF0DGE1</accession>
<feature type="region of interest" description="Disordered" evidence="1">
    <location>
        <begin position="345"/>
        <end position="427"/>
    </location>
</feature>
<feature type="region of interest" description="Disordered" evidence="1">
    <location>
        <begin position="439"/>
        <end position="460"/>
    </location>
</feature>
<dbReference type="EMBL" id="CP120628">
    <property type="protein sequence ID" value="WEW58065.1"/>
    <property type="molecule type" value="Genomic_DNA"/>
</dbReference>
<dbReference type="InterPro" id="IPR039896">
    <property type="entry name" value="Red-like"/>
</dbReference>
<evidence type="ECO:0000313" key="3">
    <source>
        <dbReference type="Proteomes" id="UP001219355"/>
    </source>
</evidence>
<protein>
    <recommendedName>
        <fullName evidence="4">RED-like N-terminal domain-containing protein</fullName>
    </recommendedName>
</protein>
<gene>
    <name evidence="2" type="ORF">PRK78_003532</name>
</gene>
<feature type="compositionally biased region" description="Acidic residues" evidence="1">
    <location>
        <begin position="345"/>
        <end position="355"/>
    </location>
</feature>
<feature type="compositionally biased region" description="Basic residues" evidence="1">
    <location>
        <begin position="508"/>
        <end position="520"/>
    </location>
</feature>
<evidence type="ECO:0008006" key="4">
    <source>
        <dbReference type="Google" id="ProtNLM"/>
    </source>
</evidence>
<evidence type="ECO:0000313" key="2">
    <source>
        <dbReference type="EMBL" id="WEW58065.1"/>
    </source>
</evidence>
<keyword evidence="3" id="KW-1185">Reference proteome</keyword>
<evidence type="ECO:0000256" key="1">
    <source>
        <dbReference type="SAM" id="MobiDB-lite"/>
    </source>
</evidence>
<name>A0AAF0DGE1_9EURO</name>
<feature type="compositionally biased region" description="Polar residues" evidence="1">
    <location>
        <begin position="402"/>
        <end position="412"/>
    </location>
</feature>
<proteinExistence type="predicted"/>
<feature type="compositionally biased region" description="Acidic residues" evidence="1">
    <location>
        <begin position="449"/>
        <end position="458"/>
    </location>
</feature>
<reference evidence="2" key="1">
    <citation type="submission" date="2023-03" db="EMBL/GenBank/DDBJ databases">
        <title>Emydomyces testavorans Genome Sequence.</title>
        <authorList>
            <person name="Hoyer L."/>
        </authorList>
    </citation>
    <scope>NUCLEOTIDE SEQUENCE</scope>
    <source>
        <strain evidence="2">16-2883</strain>
    </source>
</reference>
<feature type="compositionally biased region" description="Basic and acidic residues" evidence="1">
    <location>
        <begin position="521"/>
        <end position="542"/>
    </location>
</feature>
<feature type="region of interest" description="Disordered" evidence="1">
    <location>
        <begin position="473"/>
        <end position="542"/>
    </location>
</feature>